<keyword evidence="3" id="KW-0949">S-adenosyl-L-methionine</keyword>
<keyword evidence="1 5" id="KW-0489">Methyltransferase</keyword>
<evidence type="ECO:0000256" key="3">
    <source>
        <dbReference type="ARBA" id="ARBA00022691"/>
    </source>
</evidence>
<dbReference type="GO" id="GO:0008168">
    <property type="term" value="F:methyltransferase activity"/>
    <property type="evidence" value="ECO:0007669"/>
    <property type="project" value="UniProtKB-KW"/>
</dbReference>
<dbReference type="Gene3D" id="3.40.50.150">
    <property type="entry name" value="Vaccinia Virus protein VP39"/>
    <property type="match status" value="1"/>
</dbReference>
<evidence type="ECO:0000256" key="2">
    <source>
        <dbReference type="ARBA" id="ARBA00022679"/>
    </source>
</evidence>
<reference evidence="5 6" key="1">
    <citation type="submission" date="2020-08" db="EMBL/GenBank/DDBJ databases">
        <title>Genomic Encyclopedia of Type Strains, Phase IV (KMG-IV): sequencing the most valuable type-strain genomes for metagenomic binning, comparative biology and taxonomic classification.</title>
        <authorList>
            <person name="Goeker M."/>
        </authorList>
    </citation>
    <scope>NUCLEOTIDE SEQUENCE [LARGE SCALE GENOMIC DNA]</scope>
    <source>
        <strain evidence="5 6">DSM 23958</strain>
    </source>
</reference>
<comment type="caution">
    <text evidence="5">The sequence shown here is derived from an EMBL/GenBank/DDBJ whole genome shotgun (WGS) entry which is preliminary data.</text>
</comment>
<dbReference type="RefSeq" id="WP_138856966.1">
    <property type="nucleotide sequence ID" value="NZ_CP040709.1"/>
</dbReference>
<dbReference type="InterPro" id="IPR029063">
    <property type="entry name" value="SAM-dependent_MTases_sf"/>
</dbReference>
<dbReference type="GO" id="GO:0032259">
    <property type="term" value="P:methylation"/>
    <property type="evidence" value="ECO:0007669"/>
    <property type="project" value="UniProtKB-KW"/>
</dbReference>
<accession>A0A840S5Z2</accession>
<evidence type="ECO:0000313" key="5">
    <source>
        <dbReference type="EMBL" id="MBB5204031.1"/>
    </source>
</evidence>
<gene>
    <name evidence="5" type="ORF">HNQ51_001324</name>
</gene>
<keyword evidence="2 5" id="KW-0808">Transferase</keyword>
<dbReference type="SUPFAM" id="SSF53335">
    <property type="entry name" value="S-adenosyl-L-methionine-dependent methyltransferases"/>
    <property type="match status" value="1"/>
</dbReference>
<dbReference type="OrthoDB" id="9804312at2"/>
<dbReference type="CDD" id="cd02440">
    <property type="entry name" value="AdoMet_MTases"/>
    <property type="match status" value="1"/>
</dbReference>
<feature type="domain" description="Methyltransferase" evidence="4">
    <location>
        <begin position="34"/>
        <end position="115"/>
    </location>
</feature>
<evidence type="ECO:0000259" key="4">
    <source>
        <dbReference type="Pfam" id="PF13649"/>
    </source>
</evidence>
<evidence type="ECO:0000256" key="1">
    <source>
        <dbReference type="ARBA" id="ARBA00022603"/>
    </source>
</evidence>
<organism evidence="5 6">
    <name type="scientific">Inhella inkyongensis</name>
    <dbReference type="NCBI Taxonomy" id="392593"/>
    <lineage>
        <taxon>Bacteria</taxon>
        <taxon>Pseudomonadati</taxon>
        <taxon>Pseudomonadota</taxon>
        <taxon>Betaproteobacteria</taxon>
        <taxon>Burkholderiales</taxon>
        <taxon>Sphaerotilaceae</taxon>
        <taxon>Inhella</taxon>
    </lineage>
</organism>
<dbReference type="Pfam" id="PF13649">
    <property type="entry name" value="Methyltransf_25"/>
    <property type="match status" value="1"/>
</dbReference>
<keyword evidence="6" id="KW-1185">Reference proteome</keyword>
<dbReference type="PANTHER" id="PTHR43464:SF19">
    <property type="entry name" value="UBIQUINONE BIOSYNTHESIS O-METHYLTRANSFERASE, MITOCHONDRIAL"/>
    <property type="match status" value="1"/>
</dbReference>
<evidence type="ECO:0000313" key="6">
    <source>
        <dbReference type="Proteomes" id="UP000554837"/>
    </source>
</evidence>
<protein>
    <submittedName>
        <fullName evidence="5">SAM-dependent methyltransferase</fullName>
    </submittedName>
</protein>
<dbReference type="EMBL" id="JACHHO010000001">
    <property type="protein sequence ID" value="MBB5204031.1"/>
    <property type="molecule type" value="Genomic_DNA"/>
</dbReference>
<dbReference type="Proteomes" id="UP000554837">
    <property type="component" value="Unassembled WGS sequence"/>
</dbReference>
<dbReference type="PANTHER" id="PTHR43464">
    <property type="entry name" value="METHYLTRANSFERASE"/>
    <property type="match status" value="1"/>
</dbReference>
<name>A0A840S5Z2_9BURK</name>
<sequence length="196" mass="21292">MPFAAVSESTPALTPPSGWLRRWLPQLQAGQTALDLACGGGRNSRALLQQGLKVTGVDRDAQALAQLPASMEALCADLESGPWPLVGRHFDLVLVCNYLWRPRLPELLSLVAPGGWLIYETFALGQERLGRPRNPDFLLRPGELLTLCQGKLHVLAYEDGIVNGTRIQRVAARALEPAQAQSAALLESPAFPRVPE</sequence>
<dbReference type="AlphaFoldDB" id="A0A840S5Z2"/>
<proteinExistence type="predicted"/>
<dbReference type="InterPro" id="IPR041698">
    <property type="entry name" value="Methyltransf_25"/>
</dbReference>